<proteinExistence type="predicted"/>
<feature type="transmembrane region" description="Helical" evidence="4">
    <location>
        <begin position="9"/>
        <end position="30"/>
    </location>
</feature>
<comment type="caution">
    <text evidence="6">The sequence shown here is derived from an EMBL/GenBank/DDBJ whole genome shotgun (WGS) entry which is preliminary data.</text>
</comment>
<organism evidence="6 7">
    <name type="scientific">Rhodoferax saidenbachensis</name>
    <dbReference type="NCBI Taxonomy" id="1484693"/>
    <lineage>
        <taxon>Bacteria</taxon>
        <taxon>Pseudomonadati</taxon>
        <taxon>Pseudomonadota</taxon>
        <taxon>Betaproteobacteria</taxon>
        <taxon>Burkholderiales</taxon>
        <taxon>Comamonadaceae</taxon>
        <taxon>Rhodoferax</taxon>
    </lineage>
</organism>
<reference evidence="6 7" key="1">
    <citation type="submission" date="2023-07" db="EMBL/GenBank/DDBJ databases">
        <title>Sorghum-associated microbial communities from plants grown in Nebraska, USA.</title>
        <authorList>
            <person name="Schachtman D."/>
        </authorList>
    </citation>
    <scope>NUCLEOTIDE SEQUENCE [LARGE SCALE GENOMIC DNA]</scope>
    <source>
        <strain evidence="6 7">BE308</strain>
    </source>
</reference>
<name>A0ABU1ZTD5_9BURK</name>
<dbReference type="Proteomes" id="UP001268089">
    <property type="component" value="Unassembled WGS sequence"/>
</dbReference>
<keyword evidence="4" id="KW-1133">Transmembrane helix</keyword>
<evidence type="ECO:0000256" key="1">
    <source>
        <dbReference type="ARBA" id="ARBA00023224"/>
    </source>
</evidence>
<dbReference type="RefSeq" id="WP_310346279.1">
    <property type="nucleotide sequence ID" value="NZ_JAVDXO010000013.1"/>
</dbReference>
<dbReference type="SUPFAM" id="SSF58104">
    <property type="entry name" value="Methyl-accepting chemotaxis protein (MCP) signaling domain"/>
    <property type="match status" value="1"/>
</dbReference>
<feature type="compositionally biased region" description="Low complexity" evidence="3">
    <location>
        <begin position="377"/>
        <end position="392"/>
    </location>
</feature>
<gene>
    <name evidence="6" type="ORF">J2X15_003979</name>
</gene>
<evidence type="ECO:0000256" key="2">
    <source>
        <dbReference type="PROSITE-ProRule" id="PRU00284"/>
    </source>
</evidence>
<evidence type="ECO:0000259" key="5">
    <source>
        <dbReference type="PROSITE" id="PS50111"/>
    </source>
</evidence>
<dbReference type="PROSITE" id="PS50111">
    <property type="entry name" value="CHEMOTAXIS_TRANSDUC_2"/>
    <property type="match status" value="1"/>
</dbReference>
<keyword evidence="4" id="KW-0472">Membrane</keyword>
<accession>A0ABU1ZTD5</accession>
<keyword evidence="1 2" id="KW-0807">Transducer</keyword>
<dbReference type="PANTHER" id="PTHR32089">
    <property type="entry name" value="METHYL-ACCEPTING CHEMOTAXIS PROTEIN MCPB"/>
    <property type="match status" value="1"/>
</dbReference>
<evidence type="ECO:0000256" key="4">
    <source>
        <dbReference type="SAM" id="Phobius"/>
    </source>
</evidence>
<feature type="domain" description="Methyl-accepting transducer" evidence="5">
    <location>
        <begin position="89"/>
        <end position="274"/>
    </location>
</feature>
<keyword evidence="4" id="KW-0812">Transmembrane</keyword>
<dbReference type="PANTHER" id="PTHR32089:SF112">
    <property type="entry name" value="LYSOZYME-LIKE PROTEIN-RELATED"/>
    <property type="match status" value="1"/>
</dbReference>
<feature type="transmembrane region" description="Helical" evidence="4">
    <location>
        <begin position="36"/>
        <end position="55"/>
    </location>
</feature>
<evidence type="ECO:0000313" key="7">
    <source>
        <dbReference type="Proteomes" id="UP001268089"/>
    </source>
</evidence>
<keyword evidence="7" id="KW-1185">Reference proteome</keyword>
<dbReference type="InterPro" id="IPR004089">
    <property type="entry name" value="MCPsignal_dom"/>
</dbReference>
<dbReference type="EMBL" id="JAVDXO010000013">
    <property type="protein sequence ID" value="MDR7308658.1"/>
    <property type="molecule type" value="Genomic_DNA"/>
</dbReference>
<dbReference type="Gene3D" id="1.10.287.950">
    <property type="entry name" value="Methyl-accepting chemotaxis protein"/>
    <property type="match status" value="1"/>
</dbReference>
<evidence type="ECO:0000313" key="6">
    <source>
        <dbReference type="EMBL" id="MDR7308658.1"/>
    </source>
</evidence>
<sequence length="392" mass="41734">MRKTVSGSGIYQASGPVVACGAFGIAAIMVPLDLPPLVLAAGMALVTMGAAWWAMGQARAQRRRVEHGVRAQSIAGLEPLCVGVLPVWSSQIEMARSQTEQGINDLAMRFANLSQHLQSAVAASHSSASGDGVTKGVVALLNDSQTELNAIIAALRSSLKEKEDLLQEVHGLSSFTDALQQMAKDVGAIAQQTNLLAINAAIEAARAGEIGRGFAVVASEVRMLSKQSGETGKKIAETVDTVNKAIATTLQVSRQYAAQDAQMVSHSERVIETVLGEFGNTANDLSYSADVLREESQRMQSEISDVLVALQFQDRVSQMLGHVRDDQGKLLQTLEQSAHAIAEGTPPQPIDTHAWLEALASTYTTQEQYVTHGGSGSTHTQTHSESTEITFF</sequence>
<dbReference type="SMART" id="SM00283">
    <property type="entry name" value="MA"/>
    <property type="match status" value="1"/>
</dbReference>
<dbReference type="Pfam" id="PF00015">
    <property type="entry name" value="MCPsignal"/>
    <property type="match status" value="1"/>
</dbReference>
<protein>
    <submittedName>
        <fullName evidence="6">Methyl-accepting chemotaxis protein</fullName>
    </submittedName>
</protein>
<feature type="region of interest" description="Disordered" evidence="3">
    <location>
        <begin position="370"/>
        <end position="392"/>
    </location>
</feature>
<evidence type="ECO:0000256" key="3">
    <source>
        <dbReference type="SAM" id="MobiDB-lite"/>
    </source>
</evidence>